<keyword evidence="2" id="KW-0520">NAD</keyword>
<evidence type="ECO:0000313" key="6">
    <source>
        <dbReference type="Proteomes" id="UP000774699"/>
    </source>
</evidence>
<organism evidence="5 6">
    <name type="scientific">Candidatus Iainarchaeum sp</name>
    <dbReference type="NCBI Taxonomy" id="3101447"/>
    <lineage>
        <taxon>Archaea</taxon>
        <taxon>Candidatus Iainarchaeota</taxon>
        <taxon>Candidatus Iainarchaeia</taxon>
        <taxon>Candidatus Iainarchaeales</taxon>
        <taxon>Candidatus Iainarchaeaceae</taxon>
        <taxon>Candidatus Iainarchaeum</taxon>
    </lineage>
</organism>
<dbReference type="Proteomes" id="UP000774699">
    <property type="component" value="Unassembled WGS sequence"/>
</dbReference>
<proteinExistence type="predicted"/>
<evidence type="ECO:0000259" key="4">
    <source>
        <dbReference type="Pfam" id="PF16363"/>
    </source>
</evidence>
<dbReference type="Gene3D" id="3.40.50.720">
    <property type="entry name" value="NAD(P)-binding Rossmann-like Domain"/>
    <property type="match status" value="1"/>
</dbReference>
<name>A0A8T4C5R5_9ARCH</name>
<evidence type="ECO:0000313" key="5">
    <source>
        <dbReference type="EMBL" id="MBM3281751.1"/>
    </source>
</evidence>
<comment type="cofactor">
    <cofactor evidence="1">
        <name>NAD(+)</name>
        <dbReference type="ChEBI" id="CHEBI:57540"/>
    </cofactor>
</comment>
<sequence length="319" mass="36544">MKVLVTGGSGFIGSHFVRTYLKDHPTHEVVNVDLLTYAGRKENLLDVEKNPRYSFVHADICDTKKMDEVMKDCDAVVHFAAESHVDRAIQDAAIFLRTNVLGTHSLLEAARKNNIQKFLCISTDEVYGHILDGSFVESDTLNPRNPYAASKVGSERLAYSYSQTYGMHVVITRSSNNFGPYQFPEKMLPLFATNLIRGKKVPVYGDGMNIRDWLYVEDNCRGVDLVLQKGTSGEVYNIAGENEMPNLKIIKMILHEMGKGEDMIQYVEDRKGHDKRYSVNAQKIKALGFTHTKPFDERLRETLTWYRQNEWWWKPLVKQ</sequence>
<protein>
    <submittedName>
        <fullName evidence="5">dTDP-glucose 4,6-dehydratase</fullName>
        <ecNumber evidence="5">4.2.1.46</ecNumber>
    </submittedName>
</protein>
<dbReference type="AlphaFoldDB" id="A0A8T4C5R5"/>
<evidence type="ECO:0000256" key="2">
    <source>
        <dbReference type="ARBA" id="ARBA00023027"/>
    </source>
</evidence>
<feature type="domain" description="NAD(P)-binding" evidence="4">
    <location>
        <begin position="4"/>
        <end position="302"/>
    </location>
</feature>
<comment type="caution">
    <text evidence="5">The sequence shown here is derived from an EMBL/GenBank/DDBJ whole genome shotgun (WGS) entry which is preliminary data.</text>
</comment>
<gene>
    <name evidence="5" type="primary">rfbB</name>
    <name evidence="5" type="ORF">FJY86_00195</name>
</gene>
<dbReference type="CDD" id="cd05246">
    <property type="entry name" value="dTDP_GD_SDR_e"/>
    <property type="match status" value="1"/>
</dbReference>
<dbReference type="NCBIfam" id="TIGR01181">
    <property type="entry name" value="dTDP_gluc_dehyt"/>
    <property type="match status" value="1"/>
</dbReference>
<dbReference type="Pfam" id="PF16363">
    <property type="entry name" value="GDP_Man_Dehyd"/>
    <property type="match status" value="1"/>
</dbReference>
<dbReference type="GO" id="GO:0009225">
    <property type="term" value="P:nucleotide-sugar metabolic process"/>
    <property type="evidence" value="ECO:0007669"/>
    <property type="project" value="InterPro"/>
</dbReference>
<keyword evidence="3 5" id="KW-0456">Lyase</keyword>
<dbReference type="Gene3D" id="3.90.25.10">
    <property type="entry name" value="UDP-galactose 4-epimerase, domain 1"/>
    <property type="match status" value="1"/>
</dbReference>
<dbReference type="InterPro" id="IPR036291">
    <property type="entry name" value="NAD(P)-bd_dom_sf"/>
</dbReference>
<evidence type="ECO:0000256" key="1">
    <source>
        <dbReference type="ARBA" id="ARBA00001911"/>
    </source>
</evidence>
<dbReference type="FunFam" id="3.40.50.720:FF:000304">
    <property type="entry name" value="UDP-glucose 4,6-dehydratase"/>
    <property type="match status" value="1"/>
</dbReference>
<dbReference type="InterPro" id="IPR016040">
    <property type="entry name" value="NAD(P)-bd_dom"/>
</dbReference>
<dbReference type="SUPFAM" id="SSF51735">
    <property type="entry name" value="NAD(P)-binding Rossmann-fold domains"/>
    <property type="match status" value="1"/>
</dbReference>
<dbReference type="PANTHER" id="PTHR43000">
    <property type="entry name" value="DTDP-D-GLUCOSE 4,6-DEHYDRATASE-RELATED"/>
    <property type="match status" value="1"/>
</dbReference>
<dbReference type="EMBL" id="VGJJ01000001">
    <property type="protein sequence ID" value="MBM3281751.1"/>
    <property type="molecule type" value="Genomic_DNA"/>
</dbReference>
<dbReference type="EC" id="4.2.1.46" evidence="5"/>
<dbReference type="GO" id="GO:0008460">
    <property type="term" value="F:dTDP-glucose 4,6-dehydratase activity"/>
    <property type="evidence" value="ECO:0007669"/>
    <property type="project" value="UniProtKB-EC"/>
</dbReference>
<dbReference type="InterPro" id="IPR005888">
    <property type="entry name" value="dTDP_Gluc_deHydtase"/>
</dbReference>
<reference evidence="5" key="1">
    <citation type="submission" date="2019-03" db="EMBL/GenBank/DDBJ databases">
        <title>Lake Tanganyika Metagenome-Assembled Genomes (MAGs).</title>
        <authorList>
            <person name="Tran P."/>
        </authorList>
    </citation>
    <scope>NUCLEOTIDE SEQUENCE</scope>
    <source>
        <strain evidence="5">M_DeepCast_50m_m2_156</strain>
    </source>
</reference>
<evidence type="ECO:0000256" key="3">
    <source>
        <dbReference type="ARBA" id="ARBA00023239"/>
    </source>
</evidence>
<accession>A0A8T4C5R5</accession>